<dbReference type="EMBL" id="LAZR01002237">
    <property type="protein sequence ID" value="KKN32650.1"/>
    <property type="molecule type" value="Genomic_DNA"/>
</dbReference>
<protein>
    <submittedName>
        <fullName evidence="1">Uncharacterized protein</fullName>
    </submittedName>
</protein>
<evidence type="ECO:0000313" key="1">
    <source>
        <dbReference type="EMBL" id="KKN32650.1"/>
    </source>
</evidence>
<dbReference type="AlphaFoldDB" id="A0A0F9PLJ0"/>
<reference evidence="1" key="1">
    <citation type="journal article" date="2015" name="Nature">
        <title>Complex archaea that bridge the gap between prokaryotes and eukaryotes.</title>
        <authorList>
            <person name="Spang A."/>
            <person name="Saw J.H."/>
            <person name="Jorgensen S.L."/>
            <person name="Zaremba-Niedzwiedzka K."/>
            <person name="Martijn J."/>
            <person name="Lind A.E."/>
            <person name="van Eijk R."/>
            <person name="Schleper C."/>
            <person name="Guy L."/>
            <person name="Ettema T.J."/>
        </authorList>
    </citation>
    <scope>NUCLEOTIDE SEQUENCE</scope>
</reference>
<accession>A0A0F9PLJ0</accession>
<gene>
    <name evidence="1" type="ORF">LCGC14_0811730</name>
</gene>
<organism evidence="1">
    <name type="scientific">marine sediment metagenome</name>
    <dbReference type="NCBI Taxonomy" id="412755"/>
    <lineage>
        <taxon>unclassified sequences</taxon>
        <taxon>metagenomes</taxon>
        <taxon>ecological metagenomes</taxon>
    </lineage>
</organism>
<name>A0A0F9PLJ0_9ZZZZ</name>
<proteinExistence type="predicted"/>
<comment type="caution">
    <text evidence="1">The sequence shown here is derived from an EMBL/GenBank/DDBJ whole genome shotgun (WGS) entry which is preliminary data.</text>
</comment>
<sequence>MPNDKDNKTQTLNTFLSKWLKDNVVAYVENAETPEDLATDIIDLFELKEEAANHGLEEPIKRRGQGE</sequence>